<dbReference type="eggNOG" id="COG0745">
    <property type="taxonomic scope" value="Bacteria"/>
</dbReference>
<dbReference type="STRING" id="1869.MB27_39505"/>
<keyword evidence="2" id="KW-1185">Reference proteome</keyword>
<reference evidence="1 2" key="1">
    <citation type="submission" date="2014-10" db="EMBL/GenBank/DDBJ databases">
        <title>Draft genome sequence of Actinoplanes utahensis NRRL 12052.</title>
        <authorList>
            <person name="Velasco-Bucheli B."/>
            <person name="del Cerro C."/>
            <person name="Hormigo D."/>
            <person name="Garcia J.L."/>
            <person name="Acebal C."/>
            <person name="Arroyo M."/>
            <person name="de la Mata I."/>
        </authorList>
    </citation>
    <scope>NUCLEOTIDE SEQUENCE [LARGE SCALE GENOMIC DNA]</scope>
    <source>
        <strain evidence="1 2">NRRL 12052</strain>
    </source>
</reference>
<dbReference type="EMBL" id="JRTT01000137">
    <property type="protein sequence ID" value="KHD72536.1"/>
    <property type="molecule type" value="Genomic_DNA"/>
</dbReference>
<sequence length="162" mass="17106">MSDVSVLPGSLAVRNLFEDLLGREVTVSPGDPIAAPAVPTSTVAIFTDSGQKIYAVMGMELSLAANAGAALGLLPAGAAEDSIDEKQLFPNLAENVFELCNVFTSLLNKEGAPHVKLYQVIYPNQELPADARAVLLALGRRLDLMVEVNRYGKGKLSLSLAP</sequence>
<evidence type="ECO:0000313" key="1">
    <source>
        <dbReference type="EMBL" id="KHD72536.1"/>
    </source>
</evidence>
<organism evidence="1 2">
    <name type="scientific">Actinoplanes utahensis</name>
    <dbReference type="NCBI Taxonomy" id="1869"/>
    <lineage>
        <taxon>Bacteria</taxon>
        <taxon>Bacillati</taxon>
        <taxon>Actinomycetota</taxon>
        <taxon>Actinomycetes</taxon>
        <taxon>Micromonosporales</taxon>
        <taxon>Micromonosporaceae</taxon>
        <taxon>Actinoplanes</taxon>
    </lineage>
</organism>
<protein>
    <submittedName>
        <fullName evidence="1">Uncharacterized protein</fullName>
    </submittedName>
</protein>
<gene>
    <name evidence="1" type="ORF">MB27_39505</name>
</gene>
<dbReference type="RefSeq" id="WP_043533209.1">
    <property type="nucleotide sequence ID" value="NZ_BAABKU010000003.1"/>
</dbReference>
<accession>A0A0A6UAL0</accession>
<dbReference type="AlphaFoldDB" id="A0A0A6UAL0"/>
<evidence type="ECO:0000313" key="2">
    <source>
        <dbReference type="Proteomes" id="UP000054537"/>
    </source>
</evidence>
<dbReference type="Proteomes" id="UP000054537">
    <property type="component" value="Unassembled WGS sequence"/>
</dbReference>
<proteinExistence type="predicted"/>
<comment type="caution">
    <text evidence="1">The sequence shown here is derived from an EMBL/GenBank/DDBJ whole genome shotgun (WGS) entry which is preliminary data.</text>
</comment>
<dbReference type="OrthoDB" id="5244255at2"/>
<name>A0A0A6UAL0_ACTUT</name>